<dbReference type="AlphaFoldDB" id="A0A0D9AI68"/>
<dbReference type="Gene3D" id="3.30.565.10">
    <property type="entry name" value="Histidine kinase-like ATPase, C-terminal domain"/>
    <property type="match status" value="1"/>
</dbReference>
<dbReference type="Gene3D" id="1.10.287.130">
    <property type="match status" value="1"/>
</dbReference>
<dbReference type="InterPro" id="IPR036097">
    <property type="entry name" value="HisK_dim/P_sf"/>
</dbReference>
<dbReference type="InterPro" id="IPR005467">
    <property type="entry name" value="His_kinase_dom"/>
</dbReference>
<dbReference type="PRINTS" id="PR00344">
    <property type="entry name" value="BCTRLSENSOR"/>
</dbReference>
<evidence type="ECO:0000256" key="1">
    <source>
        <dbReference type="ARBA" id="ARBA00000085"/>
    </source>
</evidence>
<dbReference type="InterPro" id="IPR003661">
    <property type="entry name" value="HisK_dim/P_dom"/>
</dbReference>
<evidence type="ECO:0000259" key="13">
    <source>
        <dbReference type="PROSITE" id="PS50885"/>
    </source>
</evidence>
<dbReference type="Pfam" id="PF00672">
    <property type="entry name" value="HAMP"/>
    <property type="match status" value="1"/>
</dbReference>
<dbReference type="SUPFAM" id="SSF47384">
    <property type="entry name" value="Homodimeric domain of signal transducing histidine kinase"/>
    <property type="match status" value="1"/>
</dbReference>
<comment type="caution">
    <text evidence="14">The sequence shown here is derived from an EMBL/GenBank/DDBJ whole genome shotgun (WGS) entry which is preliminary data.</text>
</comment>
<sequence length="443" mass="50074">MPNRHSLFWRLVVLVAGFCLAMIWAGGYVGHHIDRTSSYLSQEAHRVLAGYADEAQAALQTGPQALARWLADMRQREPGWLVVVDEQLQPLGGQTLTAAERQGLTFVRHYEWPMSRRYEGLPLISIPIADSGARLVMRLPERFRPWRHYALLRAGAVYLPPILLSVLFCWLLYRLLVSPLDSLRRQANALRGNRLDSLLPPSIARRNDELGELGHSLEYLTQRLRDSINQQQQLLRDLSHELRTPLSRLRVACESELSAEEMRSRTDREITRMQQLVDSTLEFAWLDSEQPRFECESVDVAALWDVISENACFEAGWPRERIRAQVPEDCQVLGNLNALAQAMENILRNAVRYSPAQGTVCLSVDRDGNHWRLRIEDQGPGVPTDRLSVIFLPFARLSAARPGGDGFGLGLAIARGMVLMQGGTIWAENGDTGLRMTIRLRSV</sequence>
<feature type="domain" description="HAMP" evidence="13">
    <location>
        <begin position="174"/>
        <end position="229"/>
    </location>
</feature>
<dbReference type="CDD" id="cd06225">
    <property type="entry name" value="HAMP"/>
    <property type="match status" value="1"/>
</dbReference>
<feature type="domain" description="Histidine kinase" evidence="12">
    <location>
        <begin position="237"/>
        <end position="443"/>
    </location>
</feature>
<dbReference type="Pfam" id="PF16750">
    <property type="entry name" value="HK_sensor"/>
    <property type="match status" value="1"/>
</dbReference>
<evidence type="ECO:0000256" key="6">
    <source>
        <dbReference type="ARBA" id="ARBA00022692"/>
    </source>
</evidence>
<dbReference type="InterPro" id="IPR031930">
    <property type="entry name" value="HK_sensor"/>
</dbReference>
<name>A0A0D9AI68_STUST</name>
<evidence type="ECO:0000256" key="9">
    <source>
        <dbReference type="ARBA" id="ARBA00023012"/>
    </source>
</evidence>
<reference evidence="14 15" key="1">
    <citation type="submission" date="2015-02" db="EMBL/GenBank/DDBJ databases">
        <title>Draft genome sequence of Pseudomonas stutzeri NT0128 isolated from wheat (Triticum turgidum) rhizosphere.</title>
        <authorList>
            <person name="Tovi N."/>
            <person name="Frenk S."/>
            <person name="Hadar Y."/>
            <person name="Minz D."/>
        </authorList>
    </citation>
    <scope>NUCLEOTIDE SEQUENCE [LARGE SCALE GENOMIC DNA]</scope>
    <source>
        <strain evidence="14 15">NT0128</strain>
    </source>
</reference>
<evidence type="ECO:0000256" key="10">
    <source>
        <dbReference type="ARBA" id="ARBA00023136"/>
    </source>
</evidence>
<dbReference type="Pfam" id="PF00512">
    <property type="entry name" value="HisKA"/>
    <property type="match status" value="1"/>
</dbReference>
<dbReference type="PROSITE" id="PS50885">
    <property type="entry name" value="HAMP"/>
    <property type="match status" value="1"/>
</dbReference>
<dbReference type="EMBL" id="JYHV01000029">
    <property type="protein sequence ID" value="KJH80389.1"/>
    <property type="molecule type" value="Genomic_DNA"/>
</dbReference>
<evidence type="ECO:0000256" key="7">
    <source>
        <dbReference type="ARBA" id="ARBA00022777"/>
    </source>
</evidence>
<evidence type="ECO:0000256" key="4">
    <source>
        <dbReference type="ARBA" id="ARBA00022553"/>
    </source>
</evidence>
<feature type="transmembrane region" description="Helical" evidence="11">
    <location>
        <begin position="7"/>
        <end position="29"/>
    </location>
</feature>
<dbReference type="SUPFAM" id="SSF55874">
    <property type="entry name" value="ATPase domain of HSP90 chaperone/DNA topoisomerase II/histidine kinase"/>
    <property type="match status" value="1"/>
</dbReference>
<keyword evidence="5" id="KW-0808">Transferase</keyword>
<dbReference type="SMART" id="SM00387">
    <property type="entry name" value="HATPase_c"/>
    <property type="match status" value="1"/>
</dbReference>
<evidence type="ECO:0000256" key="3">
    <source>
        <dbReference type="ARBA" id="ARBA00012438"/>
    </source>
</evidence>
<dbReference type="SUPFAM" id="SSF158472">
    <property type="entry name" value="HAMP domain-like"/>
    <property type="match status" value="1"/>
</dbReference>
<dbReference type="InterPro" id="IPR003660">
    <property type="entry name" value="HAMP_dom"/>
</dbReference>
<dbReference type="Gene3D" id="6.10.340.10">
    <property type="match status" value="1"/>
</dbReference>
<evidence type="ECO:0000256" key="11">
    <source>
        <dbReference type="SAM" id="Phobius"/>
    </source>
</evidence>
<dbReference type="InterPro" id="IPR050428">
    <property type="entry name" value="TCS_sensor_his_kinase"/>
</dbReference>
<dbReference type="PANTHER" id="PTHR45436:SF5">
    <property type="entry name" value="SENSOR HISTIDINE KINASE TRCS"/>
    <property type="match status" value="1"/>
</dbReference>
<keyword evidence="10 11" id="KW-0472">Membrane</keyword>
<evidence type="ECO:0000256" key="8">
    <source>
        <dbReference type="ARBA" id="ARBA00022989"/>
    </source>
</evidence>
<dbReference type="Gene3D" id="3.30.450.170">
    <property type="entry name" value="Two-component histidine kinase, sensor domain"/>
    <property type="match status" value="1"/>
</dbReference>
<gene>
    <name evidence="14" type="ORF">UF78_14985</name>
</gene>
<keyword evidence="7 14" id="KW-0418">Kinase</keyword>
<evidence type="ECO:0000256" key="5">
    <source>
        <dbReference type="ARBA" id="ARBA00022679"/>
    </source>
</evidence>
<dbReference type="Proteomes" id="UP000032487">
    <property type="component" value="Unassembled WGS sequence"/>
</dbReference>
<organism evidence="14 15">
    <name type="scientific">Stutzerimonas stutzeri</name>
    <name type="common">Pseudomonas stutzeri</name>
    <dbReference type="NCBI Taxonomy" id="316"/>
    <lineage>
        <taxon>Bacteria</taxon>
        <taxon>Pseudomonadati</taxon>
        <taxon>Pseudomonadota</taxon>
        <taxon>Gammaproteobacteria</taxon>
        <taxon>Pseudomonadales</taxon>
        <taxon>Pseudomonadaceae</taxon>
        <taxon>Stutzerimonas</taxon>
    </lineage>
</organism>
<dbReference type="CDD" id="cd00082">
    <property type="entry name" value="HisKA"/>
    <property type="match status" value="1"/>
</dbReference>
<evidence type="ECO:0000256" key="2">
    <source>
        <dbReference type="ARBA" id="ARBA00004370"/>
    </source>
</evidence>
<dbReference type="InterPro" id="IPR036890">
    <property type="entry name" value="HATPase_C_sf"/>
</dbReference>
<dbReference type="InterPro" id="IPR003594">
    <property type="entry name" value="HATPase_dom"/>
</dbReference>
<proteinExistence type="predicted"/>
<keyword evidence="6 11" id="KW-0812">Transmembrane</keyword>
<dbReference type="OrthoDB" id="9804645at2"/>
<keyword evidence="9" id="KW-0902">Two-component regulatory system</keyword>
<comment type="catalytic activity">
    <reaction evidence="1">
        <text>ATP + protein L-histidine = ADP + protein N-phospho-L-histidine.</text>
        <dbReference type="EC" id="2.7.13.3"/>
    </reaction>
</comment>
<evidence type="ECO:0000313" key="15">
    <source>
        <dbReference type="Proteomes" id="UP000032487"/>
    </source>
</evidence>
<dbReference type="GO" id="GO:0016020">
    <property type="term" value="C:membrane"/>
    <property type="evidence" value="ECO:0007669"/>
    <property type="project" value="UniProtKB-SubCell"/>
</dbReference>
<dbReference type="EC" id="2.7.13.3" evidence="3"/>
<dbReference type="SMART" id="SM00388">
    <property type="entry name" value="HisKA"/>
    <property type="match status" value="1"/>
</dbReference>
<dbReference type="InterPro" id="IPR004358">
    <property type="entry name" value="Sig_transdc_His_kin-like_C"/>
</dbReference>
<feature type="transmembrane region" description="Helical" evidence="11">
    <location>
        <begin position="149"/>
        <end position="173"/>
    </location>
</feature>
<evidence type="ECO:0000259" key="12">
    <source>
        <dbReference type="PROSITE" id="PS50109"/>
    </source>
</evidence>
<accession>A0A0D9AI68</accession>
<evidence type="ECO:0000313" key="14">
    <source>
        <dbReference type="EMBL" id="KJH80389.1"/>
    </source>
</evidence>
<dbReference type="PROSITE" id="PS50109">
    <property type="entry name" value="HIS_KIN"/>
    <property type="match status" value="1"/>
</dbReference>
<dbReference type="SMART" id="SM00304">
    <property type="entry name" value="HAMP"/>
    <property type="match status" value="1"/>
</dbReference>
<protein>
    <recommendedName>
        <fullName evidence="3">histidine kinase</fullName>
        <ecNumber evidence="3">2.7.13.3</ecNumber>
    </recommendedName>
</protein>
<dbReference type="PATRIC" id="fig|316.101.peg.3758"/>
<dbReference type="Pfam" id="PF02518">
    <property type="entry name" value="HATPase_c"/>
    <property type="match status" value="1"/>
</dbReference>
<keyword evidence="8 11" id="KW-1133">Transmembrane helix</keyword>
<dbReference type="InterPro" id="IPR038428">
    <property type="entry name" value="HK_sensor_dom_sf"/>
</dbReference>
<comment type="subcellular location">
    <subcellularLocation>
        <location evidence="2">Membrane</location>
    </subcellularLocation>
</comment>
<dbReference type="RefSeq" id="WP_045163014.1">
    <property type="nucleotide sequence ID" value="NZ_JYHV01000029.1"/>
</dbReference>
<dbReference type="PANTHER" id="PTHR45436">
    <property type="entry name" value="SENSOR HISTIDINE KINASE YKOH"/>
    <property type="match status" value="1"/>
</dbReference>
<dbReference type="GO" id="GO:0000155">
    <property type="term" value="F:phosphorelay sensor kinase activity"/>
    <property type="evidence" value="ECO:0007669"/>
    <property type="project" value="InterPro"/>
</dbReference>
<keyword evidence="4" id="KW-0597">Phosphoprotein</keyword>